<dbReference type="AlphaFoldDB" id="A0A0W1AWD3"/>
<evidence type="ECO:0000313" key="3">
    <source>
        <dbReference type="Proteomes" id="UP000054709"/>
    </source>
</evidence>
<name>A0A0W1AWD3_9BACL</name>
<dbReference type="Proteomes" id="UP000054709">
    <property type="component" value="Unassembled WGS sequence"/>
</dbReference>
<dbReference type="EMBL" id="LCZJ02000026">
    <property type="protein sequence ID" value="KTD85571.1"/>
    <property type="molecule type" value="Genomic_DNA"/>
</dbReference>
<feature type="transmembrane region" description="Helical" evidence="1">
    <location>
        <begin position="145"/>
        <end position="166"/>
    </location>
</feature>
<evidence type="ECO:0000256" key="1">
    <source>
        <dbReference type="SAM" id="Phobius"/>
    </source>
</evidence>
<dbReference type="Pfam" id="PF11193">
    <property type="entry name" value="DUF2812"/>
    <property type="match status" value="1"/>
</dbReference>
<keyword evidence="3" id="KW-1185">Reference proteome</keyword>
<gene>
    <name evidence="2" type="ORF">UQ64_18900</name>
</gene>
<keyword evidence="1" id="KW-0812">Transmembrane</keyword>
<comment type="caution">
    <text evidence="2">The sequence shown here is derived from an EMBL/GenBank/DDBJ whole genome shotgun (WGS) entry which is preliminary data.</text>
</comment>
<sequence>MIHVVRKLFWDFEKEEQWLNEMSAKGMALTHYSWCKYVFTETPKNEYTYRIELLDNVPTHPESIAYIRFLEENGVECVSSYVRWIFLRKKSSEGAFDIYTDLESKIKHFKRINTLWNSVMWLEFIVGLANILIGVTNYFNSSSSISLVNVILGGLLILLGLVFLRAGAPIRKKIRKLQQENLIRE</sequence>
<proteinExistence type="predicted"/>
<feature type="transmembrane region" description="Helical" evidence="1">
    <location>
        <begin position="115"/>
        <end position="139"/>
    </location>
</feature>
<organism evidence="2 3">
    <name type="scientific">Paenibacillus etheri</name>
    <dbReference type="NCBI Taxonomy" id="1306852"/>
    <lineage>
        <taxon>Bacteria</taxon>
        <taxon>Bacillati</taxon>
        <taxon>Bacillota</taxon>
        <taxon>Bacilli</taxon>
        <taxon>Bacillales</taxon>
        <taxon>Paenibacillaceae</taxon>
        <taxon>Paenibacillus</taxon>
    </lineage>
</organism>
<reference evidence="2 3" key="1">
    <citation type="journal article" date="2015" name="Int. Biodeterior. Biodegradation">
        <title>Physiological and genetic screening methods for the isolation of methyl tert-butyl ether-degrading bacteria for bioremediation purposes.</title>
        <authorList>
            <person name="Guisado I.M."/>
            <person name="Purswani J."/>
            <person name="Gonzalez Lopez J."/>
            <person name="Pozo C."/>
        </authorList>
    </citation>
    <scope>NUCLEOTIDE SEQUENCE [LARGE SCALE GENOMIC DNA]</scope>
    <source>
        <strain evidence="2 3">SH7</strain>
    </source>
</reference>
<keyword evidence="1" id="KW-0472">Membrane</keyword>
<dbReference type="InterPro" id="IPR021359">
    <property type="entry name" value="DUF2812"/>
</dbReference>
<keyword evidence="1" id="KW-1133">Transmembrane helix</keyword>
<evidence type="ECO:0000313" key="2">
    <source>
        <dbReference type="EMBL" id="KTD85571.1"/>
    </source>
</evidence>
<accession>A0A0W1AWD3</accession>
<protein>
    <recommendedName>
        <fullName evidence="4">DUF2812 domain-containing protein</fullName>
    </recommendedName>
</protein>
<dbReference type="OrthoDB" id="8757095at2"/>
<evidence type="ECO:0008006" key="4">
    <source>
        <dbReference type="Google" id="ProtNLM"/>
    </source>
</evidence>
<dbReference type="RefSeq" id="WP_060624415.1">
    <property type="nucleotide sequence ID" value="NZ_LCZJ02000026.1"/>
</dbReference>